<feature type="transmembrane region" description="Helical" evidence="6">
    <location>
        <begin position="67"/>
        <end position="87"/>
    </location>
</feature>
<feature type="transmembrane region" description="Helical" evidence="6">
    <location>
        <begin position="243"/>
        <end position="262"/>
    </location>
</feature>
<dbReference type="KEGG" id="blep:AL038_05425"/>
<dbReference type="SUPFAM" id="SSF103481">
    <property type="entry name" value="Multidrug resistance efflux transporter EmrE"/>
    <property type="match status" value="2"/>
</dbReference>
<evidence type="ECO:0000313" key="8">
    <source>
        <dbReference type="EMBL" id="AUI67332.1"/>
    </source>
</evidence>
<feature type="transmembrane region" description="Helical" evidence="6">
    <location>
        <begin position="150"/>
        <end position="167"/>
    </location>
</feature>
<evidence type="ECO:0000313" key="9">
    <source>
        <dbReference type="Proteomes" id="UP000234271"/>
    </source>
</evidence>
<dbReference type="RefSeq" id="WP_062150139.1">
    <property type="nucleotide sequence ID" value="NZ_CP012373.2"/>
</dbReference>
<evidence type="ECO:0000256" key="3">
    <source>
        <dbReference type="ARBA" id="ARBA00022692"/>
    </source>
</evidence>
<dbReference type="InterPro" id="IPR000620">
    <property type="entry name" value="EamA_dom"/>
</dbReference>
<feature type="transmembrane region" description="Helical" evidence="6">
    <location>
        <begin position="121"/>
        <end position="138"/>
    </location>
</feature>
<keyword evidence="5 6" id="KW-0472">Membrane</keyword>
<dbReference type="AlphaFoldDB" id="A0A2N9YA37"/>
<feature type="domain" description="EamA" evidence="7">
    <location>
        <begin position="150"/>
        <end position="282"/>
    </location>
</feature>
<feature type="transmembrane region" description="Helical" evidence="6">
    <location>
        <begin position="33"/>
        <end position="55"/>
    </location>
</feature>
<dbReference type="GO" id="GO:0016020">
    <property type="term" value="C:membrane"/>
    <property type="evidence" value="ECO:0007669"/>
    <property type="project" value="UniProtKB-SubCell"/>
</dbReference>
<keyword evidence="4 6" id="KW-1133">Transmembrane helix</keyword>
<feature type="transmembrane region" description="Helical" evidence="6">
    <location>
        <begin position="179"/>
        <end position="201"/>
    </location>
</feature>
<dbReference type="EMBL" id="CP018889">
    <property type="protein sequence ID" value="AUI67332.1"/>
    <property type="molecule type" value="Genomic_DNA"/>
</dbReference>
<name>A0A2N9YA37_9GAMM</name>
<dbReference type="Proteomes" id="UP000234271">
    <property type="component" value="Chromosome"/>
</dbReference>
<feature type="transmembrane region" description="Helical" evidence="6">
    <location>
        <begin position="7"/>
        <end position="27"/>
    </location>
</feature>
<keyword evidence="3 6" id="KW-0812">Transmembrane</keyword>
<evidence type="ECO:0000256" key="6">
    <source>
        <dbReference type="SAM" id="Phobius"/>
    </source>
</evidence>
<evidence type="ECO:0000256" key="4">
    <source>
        <dbReference type="ARBA" id="ARBA00022989"/>
    </source>
</evidence>
<feature type="transmembrane region" description="Helical" evidence="6">
    <location>
        <begin position="268"/>
        <end position="287"/>
    </location>
</feature>
<dbReference type="InterPro" id="IPR050638">
    <property type="entry name" value="AA-Vitamin_Transporters"/>
</dbReference>
<dbReference type="OrthoDB" id="9776210at2"/>
<comment type="similarity">
    <text evidence="2">Belongs to the EamA transporter family.</text>
</comment>
<dbReference type="PANTHER" id="PTHR32322">
    <property type="entry name" value="INNER MEMBRANE TRANSPORTER"/>
    <property type="match status" value="1"/>
</dbReference>
<dbReference type="STRING" id="288004.AL038_05425"/>
<dbReference type="Pfam" id="PF00892">
    <property type="entry name" value="EamA"/>
    <property type="match status" value="2"/>
</dbReference>
<dbReference type="InterPro" id="IPR037185">
    <property type="entry name" value="EmrE-like"/>
</dbReference>
<protein>
    <submittedName>
        <fullName evidence="8">EamA family transporter</fullName>
    </submittedName>
</protein>
<sequence length="295" mass="32521">MLFPSIPLAYLSIIIIWSTTPLAVKWSNEASGVLFGVSSRILFGFLVCCALIVALRQPFAWDKAARRVYLMVSMGLYGSLMVTYWGAQFIPSGLISVLFGLSPITTSLLAMKLLGERQLNVMKWFGMLLGVLGLWIIFRTELGASTEGLKGLFAILLAMFLHCLSAVSIKRLQVTLSPLMMTTGGLLYALPMYGLTCLIIGVEFPTTIHLKAFLSILYLGVFGSVIGFILYYYLLKNIDAGRVALITLITPLSALFLGQVLNNEKIHLSMWLGAVIVLIGLSVYQWGDKQQQVKH</sequence>
<proteinExistence type="inferred from homology"/>
<reference evidence="9" key="1">
    <citation type="submission" date="2016-12" db="EMBL/GenBank/DDBJ databases">
        <title>Complete Genome Sequence of Beggiatoa leptomitiformis D-401.</title>
        <authorList>
            <person name="Fomenkov A."/>
            <person name="Vincze T."/>
            <person name="Grabovich M."/>
            <person name="Anton B.P."/>
            <person name="Dubinina G."/>
            <person name="Orlova M."/>
            <person name="Belousova E."/>
            <person name="Roberts R.J."/>
        </authorList>
    </citation>
    <scope>NUCLEOTIDE SEQUENCE [LARGE SCALE GENOMIC DNA]</scope>
    <source>
        <strain evidence="9">D-401</strain>
    </source>
</reference>
<comment type="subcellular location">
    <subcellularLocation>
        <location evidence="1">Membrane</location>
        <topology evidence="1">Multi-pass membrane protein</topology>
    </subcellularLocation>
</comment>
<evidence type="ECO:0000256" key="2">
    <source>
        <dbReference type="ARBA" id="ARBA00007362"/>
    </source>
</evidence>
<keyword evidence="9" id="KW-1185">Reference proteome</keyword>
<evidence type="ECO:0000259" key="7">
    <source>
        <dbReference type="Pfam" id="PF00892"/>
    </source>
</evidence>
<evidence type="ECO:0000256" key="5">
    <source>
        <dbReference type="ARBA" id="ARBA00023136"/>
    </source>
</evidence>
<accession>A0A2N9YA37</accession>
<gene>
    <name evidence="8" type="ORF">BLE401_00555</name>
</gene>
<organism evidence="8 9">
    <name type="scientific">Beggiatoa leptomitoformis</name>
    <dbReference type="NCBI Taxonomy" id="288004"/>
    <lineage>
        <taxon>Bacteria</taxon>
        <taxon>Pseudomonadati</taxon>
        <taxon>Pseudomonadota</taxon>
        <taxon>Gammaproteobacteria</taxon>
        <taxon>Thiotrichales</taxon>
        <taxon>Thiotrichaceae</taxon>
        <taxon>Beggiatoa</taxon>
    </lineage>
</organism>
<feature type="domain" description="EamA" evidence="7">
    <location>
        <begin position="11"/>
        <end position="138"/>
    </location>
</feature>
<dbReference type="PANTHER" id="PTHR32322:SF2">
    <property type="entry name" value="EAMA DOMAIN-CONTAINING PROTEIN"/>
    <property type="match status" value="1"/>
</dbReference>
<evidence type="ECO:0000256" key="1">
    <source>
        <dbReference type="ARBA" id="ARBA00004141"/>
    </source>
</evidence>
<feature type="transmembrane region" description="Helical" evidence="6">
    <location>
        <begin position="213"/>
        <end position="234"/>
    </location>
</feature>